<evidence type="ECO:0008006" key="5">
    <source>
        <dbReference type="Google" id="ProtNLM"/>
    </source>
</evidence>
<sequence length="132" mass="14664">MISGWCPQEQVPSHSSIGGFLTHSGWNSIMDTISGGVPVISWPFSGDQQTNCWEACVCWGIGMEMDNNVKRDDVEGLVRELMEGDKGKVMKKKAMEWKKNAEDSTEPAGSSYVNLDKVINEVLIQKELVLEN</sequence>
<gene>
    <name evidence="3" type="ORF">IFM89_015792</name>
</gene>
<dbReference type="InterPro" id="IPR002213">
    <property type="entry name" value="UDP_glucos_trans"/>
</dbReference>
<dbReference type="GO" id="GO:0080044">
    <property type="term" value="F:quercetin 7-O-glucosyltransferase activity"/>
    <property type="evidence" value="ECO:0007669"/>
    <property type="project" value="TreeGrafter"/>
</dbReference>
<name>A0A835IND3_9MAGN</name>
<keyword evidence="4" id="KW-1185">Reference proteome</keyword>
<dbReference type="AlphaFoldDB" id="A0A835IND3"/>
<dbReference type="Proteomes" id="UP000631114">
    <property type="component" value="Unassembled WGS sequence"/>
</dbReference>
<proteinExistence type="inferred from homology"/>
<evidence type="ECO:0000313" key="4">
    <source>
        <dbReference type="Proteomes" id="UP000631114"/>
    </source>
</evidence>
<keyword evidence="2" id="KW-0808">Transferase</keyword>
<evidence type="ECO:0000256" key="2">
    <source>
        <dbReference type="ARBA" id="ARBA00022679"/>
    </source>
</evidence>
<dbReference type="Pfam" id="PF00201">
    <property type="entry name" value="UDPGT"/>
    <property type="match status" value="1"/>
</dbReference>
<dbReference type="EMBL" id="JADFTS010000002">
    <property type="protein sequence ID" value="KAF9620970.1"/>
    <property type="molecule type" value="Genomic_DNA"/>
</dbReference>
<dbReference type="PANTHER" id="PTHR11926:SF774">
    <property type="entry name" value="UDP-GLYCOSYLTRANSFERASE 85A1-RELATED"/>
    <property type="match status" value="1"/>
</dbReference>
<organism evidence="3 4">
    <name type="scientific">Coptis chinensis</name>
    <dbReference type="NCBI Taxonomy" id="261450"/>
    <lineage>
        <taxon>Eukaryota</taxon>
        <taxon>Viridiplantae</taxon>
        <taxon>Streptophyta</taxon>
        <taxon>Embryophyta</taxon>
        <taxon>Tracheophyta</taxon>
        <taxon>Spermatophyta</taxon>
        <taxon>Magnoliopsida</taxon>
        <taxon>Ranunculales</taxon>
        <taxon>Ranunculaceae</taxon>
        <taxon>Coptidoideae</taxon>
        <taxon>Coptis</taxon>
    </lineage>
</organism>
<dbReference type="OrthoDB" id="1927969at2759"/>
<dbReference type="Gene3D" id="3.40.50.2000">
    <property type="entry name" value="Glycogen Phosphorylase B"/>
    <property type="match status" value="1"/>
</dbReference>
<protein>
    <recommendedName>
        <fullName evidence="5">UDP-glycosyltransferase</fullName>
    </recommendedName>
</protein>
<comment type="similarity">
    <text evidence="1">Belongs to the UDP-glycosyltransferase family.</text>
</comment>
<dbReference type="GO" id="GO:0080043">
    <property type="term" value="F:quercetin 3-O-glucosyltransferase activity"/>
    <property type="evidence" value="ECO:0007669"/>
    <property type="project" value="TreeGrafter"/>
</dbReference>
<dbReference type="SUPFAM" id="SSF53756">
    <property type="entry name" value="UDP-Glycosyltransferase/glycogen phosphorylase"/>
    <property type="match status" value="1"/>
</dbReference>
<evidence type="ECO:0000313" key="3">
    <source>
        <dbReference type="EMBL" id="KAF9620970.1"/>
    </source>
</evidence>
<reference evidence="3 4" key="1">
    <citation type="submission" date="2020-10" db="EMBL/GenBank/DDBJ databases">
        <title>The Coptis chinensis genome and diversification of protoberbering-type alkaloids.</title>
        <authorList>
            <person name="Wang B."/>
            <person name="Shu S."/>
            <person name="Song C."/>
            <person name="Liu Y."/>
        </authorList>
    </citation>
    <scope>NUCLEOTIDE SEQUENCE [LARGE SCALE GENOMIC DNA]</scope>
    <source>
        <strain evidence="3">HL-2020</strain>
        <tissue evidence="3">Leaf</tissue>
    </source>
</reference>
<accession>A0A835IND3</accession>
<evidence type="ECO:0000256" key="1">
    <source>
        <dbReference type="ARBA" id="ARBA00009995"/>
    </source>
</evidence>
<dbReference type="CDD" id="cd03784">
    <property type="entry name" value="GT1_Gtf-like"/>
    <property type="match status" value="1"/>
</dbReference>
<dbReference type="PANTHER" id="PTHR11926">
    <property type="entry name" value="GLUCOSYL/GLUCURONOSYL TRANSFERASES"/>
    <property type="match status" value="1"/>
</dbReference>
<comment type="caution">
    <text evidence="3">The sequence shown here is derived from an EMBL/GenBank/DDBJ whole genome shotgun (WGS) entry which is preliminary data.</text>
</comment>